<evidence type="ECO:0000256" key="1">
    <source>
        <dbReference type="ARBA" id="ARBA00004141"/>
    </source>
</evidence>
<gene>
    <name evidence="11" type="primary">COX3</name>
</gene>
<dbReference type="InterPro" id="IPR000298">
    <property type="entry name" value="Cyt_c_oxidase-like_su3"/>
</dbReference>
<accession>A0A342I4F5</accession>
<feature type="transmembrane region" description="Helical" evidence="9">
    <location>
        <begin position="161"/>
        <end position="178"/>
    </location>
</feature>
<comment type="subcellular location">
    <subcellularLocation>
        <location evidence="1">Membrane</location>
        <topology evidence="1">Multi-pass membrane protein</topology>
    </subcellularLocation>
</comment>
<dbReference type="SUPFAM" id="SSF81452">
    <property type="entry name" value="Cytochrome c oxidase subunit III-like"/>
    <property type="match status" value="1"/>
</dbReference>
<feature type="transmembrane region" description="Helical" evidence="9">
    <location>
        <begin position="80"/>
        <end position="101"/>
    </location>
</feature>
<dbReference type="InterPro" id="IPR033945">
    <property type="entry name" value="Cyt_c_oxase_su3_dom"/>
</dbReference>
<evidence type="ECO:0000256" key="7">
    <source>
        <dbReference type="ARBA" id="ARBA00023136"/>
    </source>
</evidence>
<dbReference type="CDD" id="cd01665">
    <property type="entry name" value="Cyt_c_Oxidase_III"/>
    <property type="match status" value="1"/>
</dbReference>
<reference evidence="11" key="1">
    <citation type="submission" date="2015-04" db="EMBL/GenBank/DDBJ databases">
        <title>The complete mitochondrial genome of Megaspilidae sp.</title>
        <authorList>
            <person name="Wei S.J."/>
            <person name="Wu Q.L."/>
        </authorList>
    </citation>
    <scope>NUCLEOTIDE SEQUENCE</scope>
</reference>
<dbReference type="InterPro" id="IPR013833">
    <property type="entry name" value="Cyt_c_oxidase_su3_a-hlx"/>
</dbReference>
<organism evidence="11">
    <name type="scientific">Megaspilidae sp. SJW-2015</name>
    <dbReference type="NCBI Taxonomy" id="1738630"/>
    <lineage>
        <taxon>Eukaryota</taxon>
        <taxon>Metazoa</taxon>
        <taxon>Ecdysozoa</taxon>
        <taxon>Arthropoda</taxon>
        <taxon>Hexapoda</taxon>
        <taxon>Insecta</taxon>
        <taxon>Pterygota</taxon>
        <taxon>Neoptera</taxon>
        <taxon>Endopterygota</taxon>
        <taxon>Hymenoptera</taxon>
        <taxon>Apocrita</taxon>
        <taxon>Ceraphronoidea</taxon>
        <taxon>Megaspilidae</taxon>
    </lineage>
</organism>
<dbReference type="InterPro" id="IPR035973">
    <property type="entry name" value="Cyt_c_oxidase_su3-like_sf"/>
</dbReference>
<dbReference type="GO" id="GO:0006123">
    <property type="term" value="P:mitochondrial electron transport, cytochrome c to oxygen"/>
    <property type="evidence" value="ECO:0007669"/>
    <property type="project" value="TreeGrafter"/>
</dbReference>
<keyword evidence="7 9" id="KW-0472">Membrane</keyword>
<evidence type="ECO:0000256" key="9">
    <source>
        <dbReference type="SAM" id="Phobius"/>
    </source>
</evidence>
<dbReference type="Pfam" id="PF00510">
    <property type="entry name" value="COX3"/>
    <property type="match status" value="1"/>
</dbReference>
<evidence type="ECO:0000313" key="11">
    <source>
        <dbReference type="EMBL" id="ALJ93756.1"/>
    </source>
</evidence>
<feature type="transmembrane region" description="Helical" evidence="9">
    <location>
        <begin position="242"/>
        <end position="261"/>
    </location>
</feature>
<dbReference type="EMBL" id="KR270644">
    <property type="protein sequence ID" value="ALJ93756.1"/>
    <property type="molecule type" value="Genomic_DNA"/>
</dbReference>
<dbReference type="PANTHER" id="PTHR11403">
    <property type="entry name" value="CYTOCHROME C OXIDASE SUBUNIT III"/>
    <property type="match status" value="1"/>
</dbReference>
<evidence type="ECO:0000256" key="8">
    <source>
        <dbReference type="RuleBase" id="RU003375"/>
    </source>
</evidence>
<evidence type="ECO:0000256" key="3">
    <source>
        <dbReference type="ARBA" id="ARBA00015944"/>
    </source>
</evidence>
<feature type="domain" description="Heme-copper oxidase subunit III family profile" evidence="10">
    <location>
        <begin position="6"/>
        <end position="263"/>
    </location>
</feature>
<proteinExistence type="inferred from homology"/>
<evidence type="ECO:0000256" key="6">
    <source>
        <dbReference type="ARBA" id="ARBA00022989"/>
    </source>
</evidence>
<feature type="transmembrane region" description="Helical" evidence="9">
    <location>
        <begin position="37"/>
        <end position="60"/>
    </location>
</feature>
<dbReference type="InterPro" id="IPR024791">
    <property type="entry name" value="Cyt_c/ubiquinol_Oxase_su3"/>
</dbReference>
<sequence length="263" mass="30810">MNNIKQNHPFHLTTLSPWPLLMSFSLMNTLVSFNNFFHLKFCTPLVMNLTISLIISMLWWNNIIKESLFTGNHNFTITGLLKLGMIFFITSELMFFVSFFWTYFHLSLSPSIEIGAAWPPVGINLFNPYNVPLLNTLILLSSGISITWAHHSIINLQQNQSVNSLLLTVCLGFYFSYWQLNEYLNSFFSMNDCSFSSIFFMATGFHGLHVLIGTLFNLINLLRLNSNQFSNFHHCGFELSAWYWHFVDVIWLFLYLVIYWWPY</sequence>
<dbReference type="GO" id="GO:0005739">
    <property type="term" value="C:mitochondrion"/>
    <property type="evidence" value="ECO:0007669"/>
    <property type="project" value="TreeGrafter"/>
</dbReference>
<evidence type="ECO:0000256" key="4">
    <source>
        <dbReference type="ARBA" id="ARBA00022692"/>
    </source>
</evidence>
<dbReference type="PROSITE" id="PS50253">
    <property type="entry name" value="COX3"/>
    <property type="match status" value="1"/>
</dbReference>
<name>A0A342I4F5_9HYME</name>
<evidence type="ECO:0000259" key="10">
    <source>
        <dbReference type="PROSITE" id="PS50253"/>
    </source>
</evidence>
<dbReference type="GO" id="GO:0004129">
    <property type="term" value="F:cytochrome-c oxidase activity"/>
    <property type="evidence" value="ECO:0007669"/>
    <property type="project" value="InterPro"/>
</dbReference>
<protein>
    <recommendedName>
        <fullName evidence="3 8">Cytochrome c oxidase subunit 3</fullName>
    </recommendedName>
</protein>
<feature type="transmembrane region" description="Helical" evidence="9">
    <location>
        <begin position="198"/>
        <end position="222"/>
    </location>
</feature>
<comment type="similarity">
    <text evidence="2 8">Belongs to the cytochrome c oxidase subunit 3 family.</text>
</comment>
<dbReference type="PANTHER" id="PTHR11403:SF7">
    <property type="entry name" value="CYTOCHROME C OXIDASE SUBUNIT 3"/>
    <property type="match status" value="1"/>
</dbReference>
<keyword evidence="4 8" id="KW-0812">Transmembrane</keyword>
<feature type="transmembrane region" description="Helical" evidence="9">
    <location>
        <begin position="129"/>
        <end position="149"/>
    </location>
</feature>
<evidence type="ECO:0000256" key="5">
    <source>
        <dbReference type="ARBA" id="ARBA00022967"/>
    </source>
</evidence>
<keyword evidence="6 9" id="KW-1133">Transmembrane helix</keyword>
<keyword evidence="5" id="KW-1278">Translocase</keyword>
<evidence type="ECO:0000256" key="2">
    <source>
        <dbReference type="ARBA" id="ARBA00010581"/>
    </source>
</evidence>
<keyword evidence="8 11" id="KW-0496">Mitochondrion</keyword>
<dbReference type="Gene3D" id="1.10.287.70">
    <property type="match status" value="1"/>
</dbReference>
<dbReference type="AlphaFoldDB" id="A0A342I4F5"/>
<feature type="transmembrane region" description="Helical" evidence="9">
    <location>
        <begin position="12"/>
        <end position="31"/>
    </location>
</feature>
<comment type="function">
    <text evidence="8">Component of the cytochrome c oxidase, the last enzyme in the mitochondrial electron transport chain which drives oxidative phosphorylation. The respiratory chain contains 3 multisubunit complexes succinate dehydrogenase (complex II, CII), ubiquinol-cytochrome c oxidoreductase (cytochrome b-c1 complex, complex III, CIII) and cytochrome c oxidase (complex IV, CIV), that cooperate to transfer electrons derived from NADH and succinate to molecular oxygen, creating an electrochemical gradient over the inner membrane that drives transmembrane transport and the ATP synthase. Cytochrome c oxidase is the component of the respiratory chain that catalyzes the reduction of oxygen to water. Electrons originating from reduced cytochrome c in the intermembrane space (IMS) are transferred via the dinuclear copper A center (CU(A)) of subunit 2 and heme A of subunit 1 to the active site in subunit 1, a binuclear center (BNC) formed by heme A3 and copper B (CU(B)). The BNC reduces molecular oxygen to 2 water molecules using 4 electrons from cytochrome c in the IMS and 4 protons from the mitochondrial matrix.</text>
</comment>
<dbReference type="Gene3D" id="1.20.120.80">
    <property type="entry name" value="Cytochrome c oxidase, subunit III, four-helix bundle"/>
    <property type="match status" value="1"/>
</dbReference>
<geneLocation type="mitochondrion" evidence="11"/>
<dbReference type="GO" id="GO:0016020">
    <property type="term" value="C:membrane"/>
    <property type="evidence" value="ECO:0007669"/>
    <property type="project" value="UniProtKB-SubCell"/>
</dbReference>